<organism evidence="2 3">
    <name type="scientific">Micromonospora humida</name>
    <dbReference type="NCBI Taxonomy" id="2809018"/>
    <lineage>
        <taxon>Bacteria</taxon>
        <taxon>Bacillati</taxon>
        <taxon>Actinomycetota</taxon>
        <taxon>Actinomycetes</taxon>
        <taxon>Micromonosporales</taxon>
        <taxon>Micromonosporaceae</taxon>
        <taxon>Micromonospora</taxon>
    </lineage>
</organism>
<keyword evidence="3" id="KW-1185">Reference proteome</keyword>
<protein>
    <submittedName>
        <fullName evidence="2">Pentapeptide repeat-containing protein</fullName>
    </submittedName>
</protein>
<dbReference type="PANTHER" id="PTHR14136:SF17">
    <property type="entry name" value="BTB_POZ DOMAIN-CONTAINING PROTEIN KCTD9"/>
    <property type="match status" value="1"/>
</dbReference>
<name>A0ABS2IQ38_9ACTN</name>
<keyword evidence="1" id="KW-1133">Transmembrane helix</keyword>
<dbReference type="EMBL" id="JAFEUC010000003">
    <property type="protein sequence ID" value="MBM7076106.1"/>
    <property type="molecule type" value="Genomic_DNA"/>
</dbReference>
<reference evidence="2 3" key="1">
    <citation type="submission" date="2021-02" db="EMBL/GenBank/DDBJ databases">
        <authorList>
            <person name="Ra J.-S."/>
        </authorList>
    </citation>
    <scope>NUCLEOTIDE SEQUENCE [LARGE SCALE GENOMIC DNA]</scope>
    <source>
        <strain evidence="2 3">MMS20-R1-14</strain>
    </source>
</reference>
<dbReference type="InterPro" id="IPR001646">
    <property type="entry name" value="5peptide_repeat"/>
</dbReference>
<keyword evidence="1" id="KW-0472">Membrane</keyword>
<dbReference type="InterPro" id="IPR051082">
    <property type="entry name" value="Pentapeptide-BTB/POZ_domain"/>
</dbReference>
<proteinExistence type="predicted"/>
<dbReference type="RefSeq" id="WP_204924188.1">
    <property type="nucleotide sequence ID" value="NZ_JAFEUC010000003.1"/>
</dbReference>
<gene>
    <name evidence="2" type="ORF">JQX11_07065</name>
</gene>
<dbReference type="SUPFAM" id="SSF141571">
    <property type="entry name" value="Pentapeptide repeat-like"/>
    <property type="match status" value="1"/>
</dbReference>
<dbReference type="PANTHER" id="PTHR14136">
    <property type="entry name" value="BTB_POZ DOMAIN-CONTAINING PROTEIN KCTD9"/>
    <property type="match status" value="1"/>
</dbReference>
<comment type="caution">
    <text evidence="2">The sequence shown here is derived from an EMBL/GenBank/DDBJ whole genome shotgun (WGS) entry which is preliminary data.</text>
</comment>
<dbReference type="Gene3D" id="2.160.20.80">
    <property type="entry name" value="E3 ubiquitin-protein ligase SopA"/>
    <property type="match status" value="1"/>
</dbReference>
<feature type="transmembrane region" description="Helical" evidence="1">
    <location>
        <begin position="20"/>
        <end position="38"/>
    </location>
</feature>
<dbReference type="Proteomes" id="UP001518872">
    <property type="component" value="Unassembled WGS sequence"/>
</dbReference>
<accession>A0ABS2IQ38</accession>
<sequence length="333" mass="35263">MRLEHAPIDLKPDPWQRWIAVGQVVSVLVLAAGLYLTYKANQETSMANREQQRLTEQGQITDRFTKAVEQLGQSGPEKVDVRLGAIYALERIMRDSAADQPAVVDVLAAFVRVHAPAPPKPARPVPHPTADRPAVPPSVDIQATLTVLGRRDITHDGNTRLDLTRSNLAGANLAGANLARTDLRDAYLAGANLNLVNLTSAGLRNAYLAGVSLSGANLSDAFLTNADLTNGDLNGVNMDETDLGNAKLVDANLVDANLNGANLSSANLTNVNLNGADLTDAYLANANLNGAYLVGAKGVNSSTVRCAWVDDETVLPDGAARPEAVPPRDRQGC</sequence>
<keyword evidence="1" id="KW-0812">Transmembrane</keyword>
<dbReference type="Pfam" id="PF00805">
    <property type="entry name" value="Pentapeptide"/>
    <property type="match status" value="3"/>
</dbReference>
<evidence type="ECO:0000256" key="1">
    <source>
        <dbReference type="SAM" id="Phobius"/>
    </source>
</evidence>
<evidence type="ECO:0000313" key="2">
    <source>
        <dbReference type="EMBL" id="MBM7076106.1"/>
    </source>
</evidence>
<evidence type="ECO:0000313" key="3">
    <source>
        <dbReference type="Proteomes" id="UP001518872"/>
    </source>
</evidence>